<dbReference type="EMBL" id="JACYCF010000002">
    <property type="protein sequence ID" value="KAF8759919.1"/>
    <property type="molecule type" value="Genomic_DNA"/>
</dbReference>
<dbReference type="PROSITE" id="PS00307">
    <property type="entry name" value="LECTIN_LEGUME_BETA"/>
    <property type="match status" value="1"/>
</dbReference>
<gene>
    <name evidence="2" type="ORF">RHS01_01387</name>
</gene>
<dbReference type="PANTHER" id="PTHR46579">
    <property type="entry name" value="F5/8 TYPE C DOMAIN-CONTAINING PROTEIN-RELATED"/>
    <property type="match status" value="1"/>
</dbReference>
<organism evidence="2 3">
    <name type="scientific">Rhizoctonia solani</name>
    <dbReference type="NCBI Taxonomy" id="456999"/>
    <lineage>
        <taxon>Eukaryota</taxon>
        <taxon>Fungi</taxon>
        <taxon>Dikarya</taxon>
        <taxon>Basidiomycota</taxon>
        <taxon>Agaricomycotina</taxon>
        <taxon>Agaricomycetes</taxon>
        <taxon>Cantharellales</taxon>
        <taxon>Ceratobasidiaceae</taxon>
        <taxon>Rhizoctonia</taxon>
    </lineage>
</organism>
<feature type="region of interest" description="Disordered" evidence="1">
    <location>
        <begin position="91"/>
        <end position="123"/>
    </location>
</feature>
<sequence length="1120" mass="127551">MDAGDRGPLAKRQRRSHHKERPLELCYCARCKGQVKQKVATINDHRLRYPHPIENLPAQPLGVDETVIVPQYLEPVRSGIIPDEQGLDQQSFRGSLEPQSPTPSGAGQARDCASPNPPLLPRILDNYRPPVPLGDPERLNDQKRGSNLVSWPQRRSNLDNNHPDYLFENALDDTDFGLPDVQEQDTGVLPRFDFAGSIEPEDPKSLKSLDAPALIRNAYIDAFVQKTLYRATHQALTHQLKASRRTISSHPDITIDHINGMAQTITTVERRLGVNTGEIITTFTLCPVCKRRYSPEYIKETDDHHCLNDECDGVLFVYHRLASGVCRKVSKLTYPYASPIPWLRHIFSLPGMSELMQTWRSGDDDHGIKPPVSNEDWMRNLNHNKELGNITEGWGWRSTMAGLQRVQDPDTRNVIDESGPDPPIRFVSRDQRRKLFGWACYLVINNLPRHMRFLRENISLSIVMPGPNEPNEYALDQMLDPLIDDILRLKQGVRMLVRRGDPPVYEEEVVYGELTQHIADLIARIKMGGGAGVKSEANFCLYCRSHLSNLSVLEGYMRQDFEPRDPQEDLNNVYRWKSRPTQQARRDLFNVTGNRFTSLHRLPGWHTSTSSPLDTMHLLYLGGMNWIVKQILVGPGMIVRREFGGPEPQDIFNDCLDHMWMPKNFQRLPPKPKLGQTRTSTKADQWKLTARVIFIPLYLAFRDGDTIQPILVPRGNRNSPGAKHQAYRAKLLHQQRQKYYASIGQANRCPRLEECFPSRNLQFHYRQVLRFCLATSILDKRNITPANILFATGLLETMCKDYITHNIPLSPNFHYMMHLEEFLLKTGSVYNTHVWAMERANGVLSRINHNGKGGGVLEGTLMRGWWRHMTLQNLIKSLQALPNRTPDDTSVLNDLLTALRGGNEHAQQRGTLMAFIAQCQTEYTQQHGIEKPIRLSSQSRLINLEKAGLYETVFEFCTAKWPNAGIFGPNVIGVHYLAPHGMVRNHSYVEFNGIRYGSHEHTSGKGYCYAYIDNRQAVRIERILAIEIPGTRFRGICVLVRLFQAPEVEPDFPWAAWSENLGVNSWVFGALGETITIDVAQLSGTFALFIVPTSGLRYWVSVELDSIGLGYRLDNEDEDV</sequence>
<accession>A0A8H7IKR4</accession>
<protein>
    <recommendedName>
        <fullName evidence="4">Transposase family Tnp2 protein</fullName>
    </recommendedName>
</protein>
<dbReference type="Proteomes" id="UP000614334">
    <property type="component" value="Unassembled WGS sequence"/>
</dbReference>
<feature type="compositionally biased region" description="Polar residues" evidence="1">
    <location>
        <begin position="91"/>
        <end position="105"/>
    </location>
</feature>
<reference evidence="2" key="1">
    <citation type="submission" date="2020-09" db="EMBL/GenBank/DDBJ databases">
        <title>Comparative genome analyses of four rice-infecting Rhizoctonia solani isolates reveal extensive enrichment of homogalacturonan modification genes.</title>
        <authorList>
            <person name="Lee D.-Y."/>
            <person name="Jeon J."/>
            <person name="Kim K.-T."/>
            <person name="Cheong K."/>
            <person name="Song H."/>
            <person name="Choi G."/>
            <person name="Ko J."/>
            <person name="Opiyo S.O."/>
            <person name="Zuo S."/>
            <person name="Madhav S."/>
            <person name="Lee Y.-H."/>
            <person name="Wang G.-L."/>
        </authorList>
    </citation>
    <scope>NUCLEOTIDE SEQUENCE</scope>
    <source>
        <strain evidence="2">AG1-IA B2</strain>
    </source>
</reference>
<proteinExistence type="predicted"/>
<dbReference type="InterPro" id="IPR019825">
    <property type="entry name" value="Lectin_legB_Mn/Ca_BS"/>
</dbReference>
<name>A0A8H7IKR4_9AGAM</name>
<evidence type="ECO:0000313" key="3">
    <source>
        <dbReference type="Proteomes" id="UP000614334"/>
    </source>
</evidence>
<dbReference type="PANTHER" id="PTHR46579:SF1">
    <property type="entry name" value="F5_8 TYPE C DOMAIN-CONTAINING PROTEIN"/>
    <property type="match status" value="1"/>
</dbReference>
<dbReference type="AlphaFoldDB" id="A0A8H7IKR4"/>
<evidence type="ECO:0000313" key="2">
    <source>
        <dbReference type="EMBL" id="KAF8759919.1"/>
    </source>
</evidence>
<evidence type="ECO:0008006" key="4">
    <source>
        <dbReference type="Google" id="ProtNLM"/>
    </source>
</evidence>
<comment type="caution">
    <text evidence="2">The sequence shown here is derived from an EMBL/GenBank/DDBJ whole genome shotgun (WGS) entry which is preliminary data.</text>
</comment>
<evidence type="ECO:0000256" key="1">
    <source>
        <dbReference type="SAM" id="MobiDB-lite"/>
    </source>
</evidence>